<dbReference type="InterPro" id="IPR049560">
    <property type="entry name" value="MeTrfase_RsmB-F_NOP2_cat"/>
</dbReference>
<proteinExistence type="inferred from homology"/>
<protein>
    <submittedName>
        <fullName evidence="7">Methyltransferase domain-containing protein</fullName>
    </submittedName>
</protein>
<feature type="binding site" evidence="5">
    <location>
        <position position="275"/>
    </location>
    <ligand>
        <name>S-adenosyl-L-methionine</name>
        <dbReference type="ChEBI" id="CHEBI:59789"/>
    </ligand>
</feature>
<dbReference type="AlphaFoldDB" id="A0A6I6H072"/>
<dbReference type="PANTHER" id="PTHR22807">
    <property type="entry name" value="NOP2 YEAST -RELATED NOL1/NOP2/FMU SUN DOMAIN-CONTAINING"/>
    <property type="match status" value="1"/>
</dbReference>
<evidence type="ECO:0000256" key="5">
    <source>
        <dbReference type="PROSITE-ProRule" id="PRU01023"/>
    </source>
</evidence>
<accession>A0A6I6H072</accession>
<name>A0A6I6H072_9BACT</name>
<dbReference type="PROSITE" id="PS51686">
    <property type="entry name" value="SAM_MT_RSMB_NOP"/>
    <property type="match status" value="1"/>
</dbReference>
<feature type="binding site" evidence="5">
    <location>
        <position position="248"/>
    </location>
    <ligand>
        <name>S-adenosyl-L-methionine</name>
        <dbReference type="ChEBI" id="CHEBI:59789"/>
    </ligand>
</feature>
<feature type="binding site" evidence="5">
    <location>
        <position position="294"/>
    </location>
    <ligand>
        <name>S-adenosyl-L-methionine</name>
        <dbReference type="ChEBI" id="CHEBI:59789"/>
    </ligand>
</feature>
<evidence type="ECO:0000256" key="3">
    <source>
        <dbReference type="ARBA" id="ARBA00022691"/>
    </source>
</evidence>
<evidence type="ECO:0000256" key="4">
    <source>
        <dbReference type="ARBA" id="ARBA00022884"/>
    </source>
</evidence>
<gene>
    <name evidence="7" type="ORF">GLV81_08255</name>
</gene>
<dbReference type="InterPro" id="IPR029063">
    <property type="entry name" value="SAM-dependent_MTases_sf"/>
</dbReference>
<dbReference type="InterPro" id="IPR001678">
    <property type="entry name" value="MeTrfase_RsmB-F_NOP2_dom"/>
</dbReference>
<dbReference type="InterPro" id="IPR023267">
    <property type="entry name" value="RCMT"/>
</dbReference>
<dbReference type="CDD" id="cd02440">
    <property type="entry name" value="AdoMet_MTases"/>
    <property type="match status" value="1"/>
</dbReference>
<keyword evidence="2 5" id="KW-0808">Transferase</keyword>
<dbReference type="GO" id="GO:0003723">
    <property type="term" value="F:RNA binding"/>
    <property type="evidence" value="ECO:0007669"/>
    <property type="project" value="UniProtKB-UniRule"/>
</dbReference>
<dbReference type="Gene3D" id="3.40.50.150">
    <property type="entry name" value="Vaccinia Virus protein VP39"/>
    <property type="match status" value="1"/>
</dbReference>
<reference evidence="7 8" key="1">
    <citation type="submission" date="2019-11" db="EMBL/GenBank/DDBJ databases">
        <authorList>
            <person name="Im W.T."/>
        </authorList>
    </citation>
    <scope>NUCLEOTIDE SEQUENCE [LARGE SCALE GENOMIC DNA]</scope>
    <source>
        <strain evidence="7 8">SB-02</strain>
    </source>
</reference>
<dbReference type="PANTHER" id="PTHR22807:SF61">
    <property type="entry name" value="NOL1_NOP2_SUN FAMILY PROTEIN _ ANTITERMINATION NUSB DOMAIN-CONTAINING PROTEIN"/>
    <property type="match status" value="1"/>
</dbReference>
<dbReference type="Pfam" id="PF01189">
    <property type="entry name" value="Methyltr_RsmB-F"/>
    <property type="match status" value="1"/>
</dbReference>
<dbReference type="PRINTS" id="PR02008">
    <property type="entry name" value="RCMTFAMILY"/>
</dbReference>
<evidence type="ECO:0000313" key="7">
    <source>
        <dbReference type="EMBL" id="QGW28091.1"/>
    </source>
</evidence>
<feature type="active site" description="Nucleophile" evidence="5">
    <location>
        <position position="347"/>
    </location>
</feature>
<evidence type="ECO:0000313" key="8">
    <source>
        <dbReference type="Proteomes" id="UP000426027"/>
    </source>
</evidence>
<comment type="similarity">
    <text evidence="5">Belongs to the class I-like SAM-binding methyltransferase superfamily. RsmB/NOP family.</text>
</comment>
<feature type="domain" description="SAM-dependent MTase RsmB/NOP-type" evidence="6">
    <location>
        <begin position="115"/>
        <end position="394"/>
    </location>
</feature>
<dbReference type="GO" id="GO:0070475">
    <property type="term" value="P:rRNA base methylation"/>
    <property type="evidence" value="ECO:0007669"/>
    <property type="project" value="TreeGrafter"/>
</dbReference>
<keyword evidence="8" id="KW-1185">Reference proteome</keyword>
<dbReference type="EMBL" id="CP046566">
    <property type="protein sequence ID" value="QGW28091.1"/>
    <property type="molecule type" value="Genomic_DNA"/>
</dbReference>
<keyword evidence="4 5" id="KW-0694">RNA-binding</keyword>
<dbReference type="SUPFAM" id="SSF53335">
    <property type="entry name" value="S-adenosyl-L-methionine-dependent methyltransferases"/>
    <property type="match status" value="1"/>
</dbReference>
<organism evidence="7 8">
    <name type="scientific">Phnomibacter ginsenosidimutans</name>
    <dbReference type="NCBI Taxonomy" id="2676868"/>
    <lineage>
        <taxon>Bacteria</taxon>
        <taxon>Pseudomonadati</taxon>
        <taxon>Bacteroidota</taxon>
        <taxon>Chitinophagia</taxon>
        <taxon>Chitinophagales</taxon>
        <taxon>Chitinophagaceae</taxon>
        <taxon>Phnomibacter</taxon>
    </lineage>
</organism>
<evidence type="ECO:0000259" key="6">
    <source>
        <dbReference type="PROSITE" id="PS51686"/>
    </source>
</evidence>
<keyword evidence="3 5" id="KW-0949">S-adenosyl-L-methionine</keyword>
<dbReference type="GO" id="GO:0005829">
    <property type="term" value="C:cytosol"/>
    <property type="evidence" value="ECO:0007669"/>
    <property type="project" value="TreeGrafter"/>
</dbReference>
<dbReference type="Proteomes" id="UP000426027">
    <property type="component" value="Chromosome"/>
</dbReference>
<dbReference type="GO" id="GO:0009383">
    <property type="term" value="F:rRNA (cytosine-C5-)-methyltransferase activity"/>
    <property type="evidence" value="ECO:0007669"/>
    <property type="project" value="TreeGrafter"/>
</dbReference>
<comment type="caution">
    <text evidence="5">Lacks conserved residue(s) required for the propagation of feature annotation.</text>
</comment>
<dbReference type="KEGG" id="fls:GLV81_08255"/>
<keyword evidence="1 5" id="KW-0489">Methyltransferase</keyword>
<evidence type="ECO:0000256" key="2">
    <source>
        <dbReference type="ARBA" id="ARBA00022679"/>
    </source>
</evidence>
<sequence>MPEALRHFFISMSRYHSYWQSASKVIEKYDGKTPLAIHLKQFFAANKQMGSKDRRTVQQLVYQFYRLGKWPEPLSVADRILLAAQCMPEQNEAWLQGVEKVPATAVTEQFTEEQWLNIFPNEPAVSNGITAAALAQSMLRQPHLFVRVRPGFQGKVKAALEKHGIEAVWLSNETIQLPNGAKLDDVLKLNQQVVVQDYSSQRTGQIIAQYWPSKGEKHVLAWDCCAASGGKSIMLYDQLSPVTLTVSDIRDSIISNLKARFAEAGMRNYQVFVADVAAPLAEHLHDKFDVVIADVPCSGSGTWARTPEQLYFFQPGQELQFQQKQKAIASNVLQAIKPGGLLVYITCSVFAAENEAVVESIAAKPGMQLLHSELINGIEHQSDSMFIAVLRKGK</sequence>
<evidence type="ECO:0000256" key="1">
    <source>
        <dbReference type="ARBA" id="ARBA00022603"/>
    </source>
</evidence>